<dbReference type="SUPFAM" id="SSF102114">
    <property type="entry name" value="Radical SAM enzymes"/>
    <property type="match status" value="1"/>
</dbReference>
<dbReference type="PANTHER" id="PTHR43837:SF1">
    <property type="entry name" value="RIBOSOMAL PROTEIN US12 METHYLTHIOTRANSFERASE RIMO"/>
    <property type="match status" value="1"/>
</dbReference>
<dbReference type="PROSITE" id="PS51449">
    <property type="entry name" value="MTTASE_N"/>
    <property type="match status" value="1"/>
</dbReference>
<evidence type="ECO:0000256" key="9">
    <source>
        <dbReference type="ARBA" id="ARBA00051425"/>
    </source>
</evidence>
<dbReference type="GO" id="GO:0035597">
    <property type="term" value="F:tRNA-2-methylthio-N(6)-dimethylallyladenosine(37) synthase activity"/>
    <property type="evidence" value="ECO:0007669"/>
    <property type="project" value="UniProtKB-EC"/>
</dbReference>
<dbReference type="Gene3D" id="3.40.50.12160">
    <property type="entry name" value="Methylthiotransferase, N-terminal domain"/>
    <property type="match status" value="1"/>
</dbReference>
<dbReference type="Gene3D" id="2.40.50.140">
    <property type="entry name" value="Nucleic acid-binding proteins"/>
    <property type="match status" value="1"/>
</dbReference>
<dbReference type="Proteomes" id="UP000184389">
    <property type="component" value="Unassembled WGS sequence"/>
</dbReference>
<keyword evidence="3 10" id="KW-0963">Cytoplasm</keyword>
<feature type="binding site" evidence="10">
    <location>
        <position position="162"/>
    </location>
    <ligand>
        <name>[4Fe-4S] cluster</name>
        <dbReference type="ChEBI" id="CHEBI:49883"/>
        <label>2</label>
        <note>4Fe-4S-S-AdoMet</note>
    </ligand>
</feature>
<comment type="catalytic activity">
    <reaction evidence="10">
        <text>L-aspartate(89)-[ribosomal protein uS12]-hydrogen + (sulfur carrier)-SH + AH2 + 2 S-adenosyl-L-methionine = 3-methylsulfanyl-L-aspartate(89)-[ribosomal protein uS12]-hydrogen + (sulfur carrier)-H + 5'-deoxyadenosine + L-methionine + A + S-adenosyl-L-homocysteine + 2 H(+)</text>
        <dbReference type="Rhea" id="RHEA:37087"/>
        <dbReference type="Rhea" id="RHEA-COMP:10460"/>
        <dbReference type="Rhea" id="RHEA-COMP:10461"/>
        <dbReference type="Rhea" id="RHEA-COMP:14737"/>
        <dbReference type="Rhea" id="RHEA-COMP:14739"/>
        <dbReference type="ChEBI" id="CHEBI:13193"/>
        <dbReference type="ChEBI" id="CHEBI:15378"/>
        <dbReference type="ChEBI" id="CHEBI:17319"/>
        <dbReference type="ChEBI" id="CHEBI:17499"/>
        <dbReference type="ChEBI" id="CHEBI:29917"/>
        <dbReference type="ChEBI" id="CHEBI:29961"/>
        <dbReference type="ChEBI" id="CHEBI:57844"/>
        <dbReference type="ChEBI" id="CHEBI:57856"/>
        <dbReference type="ChEBI" id="CHEBI:59789"/>
        <dbReference type="ChEBI" id="CHEBI:64428"/>
        <dbReference type="ChEBI" id="CHEBI:73599"/>
        <dbReference type="EC" id="2.8.4.4"/>
    </reaction>
</comment>
<comment type="function">
    <text evidence="10">Catalyzes the methylthiolation of an aspartic acid residue of ribosomal protein uS12.</text>
</comment>
<sequence length="445" mass="51692">MKKVNVAIITLGCSKNEIDSDIMAGILKNNDFNIITNLDEAEIIIVNTCGFIDAAKEESIKIIWEMTKYKEYGKCKYLILSGCLAERYSKELAEEIDEVDGILGTGNIRDIAQLLKGLEQKNKIINIGNVNEEYIEEIERTEFTHTAYMKISEGCNNYCTYCIIPKLRGHYRSRKMGNIISEAKYLVDKGVKEIILIAQNTTDYGIDLYGEYKLPDLLYELNKIEGLEWIRILYMYPDNFTDELIEAIKTNKKVAKYVDIPIQHISDKILEKMNRKTSKKDITKLIKKLRSEIPEIIIRTTVIVGFPGEKNEEFDELYEYIKEIKFDRLGAFVYSREEGTKAYEYDEQIDEETKIYRRNRIMELQQEISLMENKNKIGKIYKVLIEEKYDDNIYIGRSYMDSPEIDGIVYFKSIKAVNPGTFVNVKIVGCLEYDLMGEILSEYSE</sequence>
<name>A0A1M5XK55_9FIRM</name>
<organism evidence="14 15">
    <name type="scientific">Sporanaerobacter acetigenes DSM 13106</name>
    <dbReference type="NCBI Taxonomy" id="1123281"/>
    <lineage>
        <taxon>Bacteria</taxon>
        <taxon>Bacillati</taxon>
        <taxon>Bacillota</taxon>
        <taxon>Tissierellia</taxon>
        <taxon>Tissierellales</taxon>
        <taxon>Sporanaerobacteraceae</taxon>
        <taxon>Sporanaerobacter</taxon>
    </lineage>
</organism>
<dbReference type="OrthoDB" id="9805215at2"/>
<feature type="domain" description="TRAM" evidence="11">
    <location>
        <begin position="374"/>
        <end position="441"/>
    </location>
</feature>
<keyword evidence="2 10" id="KW-0004">4Fe-4S</keyword>
<keyword evidence="7 10" id="KW-0408">Iron</keyword>
<dbReference type="NCBIfam" id="TIGR01125">
    <property type="entry name" value="30S ribosomal protein S12 methylthiotransferase RimO"/>
    <property type="match status" value="1"/>
</dbReference>
<dbReference type="FunFam" id="3.40.50.12160:FF:000003">
    <property type="entry name" value="CDK5 regulatory subunit-associated protein 1"/>
    <property type="match status" value="1"/>
</dbReference>
<dbReference type="SMART" id="SM00729">
    <property type="entry name" value="Elp3"/>
    <property type="match status" value="1"/>
</dbReference>
<evidence type="ECO:0000259" key="11">
    <source>
        <dbReference type="PROSITE" id="PS50926"/>
    </source>
</evidence>
<dbReference type="GO" id="GO:0051539">
    <property type="term" value="F:4 iron, 4 sulfur cluster binding"/>
    <property type="evidence" value="ECO:0007669"/>
    <property type="project" value="UniProtKB-UniRule"/>
</dbReference>
<gene>
    <name evidence="10" type="primary">rimO</name>
    <name evidence="14" type="ORF">SAMN02745180_01709</name>
</gene>
<dbReference type="GO" id="GO:0005829">
    <property type="term" value="C:cytosol"/>
    <property type="evidence" value="ECO:0007669"/>
    <property type="project" value="TreeGrafter"/>
</dbReference>
<feature type="domain" description="MTTase N-terminal" evidence="12">
    <location>
        <begin position="4"/>
        <end position="120"/>
    </location>
</feature>
<evidence type="ECO:0000256" key="5">
    <source>
        <dbReference type="ARBA" id="ARBA00022691"/>
    </source>
</evidence>
<dbReference type="SFLD" id="SFLDG01061">
    <property type="entry name" value="methylthiotransferase"/>
    <property type="match status" value="1"/>
</dbReference>
<dbReference type="STRING" id="1123281.SAMN02745180_01709"/>
<comment type="function">
    <text evidence="1">Catalyzes the methylthiolation of N6-(dimethylallyl)adenosine (i(6)A), leading to the formation of 2-methylthio-N6-(dimethylallyl)adenosine (ms(2)i(6)A) at position 37 in tRNAs that read codons beginning with uridine.</text>
</comment>
<evidence type="ECO:0000259" key="13">
    <source>
        <dbReference type="PROSITE" id="PS51918"/>
    </source>
</evidence>
<dbReference type="Pfam" id="PF04055">
    <property type="entry name" value="Radical_SAM"/>
    <property type="match status" value="1"/>
</dbReference>
<dbReference type="SFLD" id="SFLDF00274">
    <property type="entry name" value="ribosomal_protein_S12_methylth"/>
    <property type="match status" value="1"/>
</dbReference>
<comment type="catalytic activity">
    <reaction evidence="9">
        <text>N(6)-dimethylallyladenosine(37) in tRNA + (sulfur carrier)-SH + AH2 + 2 S-adenosyl-L-methionine = 2-methylsulfanyl-N(6)-dimethylallyladenosine(37) in tRNA + (sulfur carrier)-H + 5'-deoxyadenosine + L-methionine + A + S-adenosyl-L-homocysteine + 2 H(+)</text>
        <dbReference type="Rhea" id="RHEA:37067"/>
        <dbReference type="Rhea" id="RHEA-COMP:10375"/>
        <dbReference type="Rhea" id="RHEA-COMP:10376"/>
        <dbReference type="Rhea" id="RHEA-COMP:14737"/>
        <dbReference type="Rhea" id="RHEA-COMP:14739"/>
        <dbReference type="ChEBI" id="CHEBI:13193"/>
        <dbReference type="ChEBI" id="CHEBI:15378"/>
        <dbReference type="ChEBI" id="CHEBI:17319"/>
        <dbReference type="ChEBI" id="CHEBI:17499"/>
        <dbReference type="ChEBI" id="CHEBI:29917"/>
        <dbReference type="ChEBI" id="CHEBI:57844"/>
        <dbReference type="ChEBI" id="CHEBI:57856"/>
        <dbReference type="ChEBI" id="CHEBI:59789"/>
        <dbReference type="ChEBI" id="CHEBI:64428"/>
        <dbReference type="ChEBI" id="CHEBI:74415"/>
        <dbReference type="ChEBI" id="CHEBI:74417"/>
        <dbReference type="EC" id="2.8.4.3"/>
    </reaction>
</comment>
<dbReference type="InterPro" id="IPR002792">
    <property type="entry name" value="TRAM_dom"/>
</dbReference>
<evidence type="ECO:0000313" key="14">
    <source>
        <dbReference type="EMBL" id="SHI00200.1"/>
    </source>
</evidence>
<evidence type="ECO:0000256" key="4">
    <source>
        <dbReference type="ARBA" id="ARBA00022679"/>
    </source>
</evidence>
<comment type="similarity">
    <text evidence="10">Belongs to the methylthiotransferase family. RimO subfamily.</text>
</comment>
<dbReference type="InterPro" id="IPR013848">
    <property type="entry name" value="Methylthiotransferase_N"/>
</dbReference>
<evidence type="ECO:0000256" key="6">
    <source>
        <dbReference type="ARBA" id="ARBA00022723"/>
    </source>
</evidence>
<dbReference type="SFLD" id="SFLDG01082">
    <property type="entry name" value="B12-binding_domain_containing"/>
    <property type="match status" value="1"/>
</dbReference>
<dbReference type="EC" id="2.8.4.4" evidence="10"/>
<dbReference type="EMBL" id="FQXR01000007">
    <property type="protein sequence ID" value="SHI00200.1"/>
    <property type="molecule type" value="Genomic_DNA"/>
</dbReference>
<evidence type="ECO:0000256" key="8">
    <source>
        <dbReference type="ARBA" id="ARBA00023014"/>
    </source>
</evidence>
<dbReference type="InterPro" id="IPR007197">
    <property type="entry name" value="rSAM"/>
</dbReference>
<dbReference type="InterPro" id="IPR005839">
    <property type="entry name" value="Methylthiotransferase"/>
</dbReference>
<feature type="domain" description="Radical SAM core" evidence="13">
    <location>
        <begin position="141"/>
        <end position="372"/>
    </location>
</feature>
<evidence type="ECO:0000256" key="1">
    <source>
        <dbReference type="ARBA" id="ARBA00003234"/>
    </source>
</evidence>
<dbReference type="InterPro" id="IPR005840">
    <property type="entry name" value="Ribosomal_uS12_MeSTrfase_RimO"/>
</dbReference>
<dbReference type="GO" id="GO:0035599">
    <property type="term" value="F:aspartic acid methylthiotransferase activity"/>
    <property type="evidence" value="ECO:0007669"/>
    <property type="project" value="TreeGrafter"/>
</dbReference>
<dbReference type="Pfam" id="PF18693">
    <property type="entry name" value="TRAM_2"/>
    <property type="match status" value="1"/>
</dbReference>
<evidence type="ECO:0000313" key="15">
    <source>
        <dbReference type="Proteomes" id="UP000184389"/>
    </source>
</evidence>
<dbReference type="InterPro" id="IPR038135">
    <property type="entry name" value="Methylthiotransferase_N_sf"/>
</dbReference>
<proteinExistence type="inferred from homology"/>
<dbReference type="GO" id="GO:0046872">
    <property type="term" value="F:metal ion binding"/>
    <property type="evidence" value="ECO:0007669"/>
    <property type="project" value="UniProtKB-KW"/>
</dbReference>
<dbReference type="Pfam" id="PF00919">
    <property type="entry name" value="UPF0004"/>
    <property type="match status" value="1"/>
</dbReference>
<dbReference type="InterPro" id="IPR023404">
    <property type="entry name" value="rSAM_horseshoe"/>
</dbReference>
<evidence type="ECO:0000256" key="3">
    <source>
        <dbReference type="ARBA" id="ARBA00022490"/>
    </source>
</evidence>
<keyword evidence="14" id="KW-0687">Ribonucleoprotein</keyword>
<dbReference type="CDD" id="cd01335">
    <property type="entry name" value="Radical_SAM"/>
    <property type="match status" value="1"/>
</dbReference>
<reference evidence="14 15" key="1">
    <citation type="submission" date="2016-11" db="EMBL/GenBank/DDBJ databases">
        <authorList>
            <person name="Jaros S."/>
            <person name="Januszkiewicz K."/>
            <person name="Wedrychowicz H."/>
        </authorList>
    </citation>
    <scope>NUCLEOTIDE SEQUENCE [LARGE SCALE GENOMIC DNA]</scope>
    <source>
        <strain evidence="14 15">DSM 13106</strain>
    </source>
</reference>
<dbReference type="RefSeq" id="WP_072744377.1">
    <property type="nucleotide sequence ID" value="NZ_FQXR01000007.1"/>
</dbReference>
<comment type="subcellular location">
    <subcellularLocation>
        <location evidence="10">Cytoplasm</location>
    </subcellularLocation>
</comment>
<accession>A0A1M5XK55</accession>
<feature type="binding site" evidence="10">
    <location>
        <position position="13"/>
    </location>
    <ligand>
        <name>[4Fe-4S] cluster</name>
        <dbReference type="ChEBI" id="CHEBI:49883"/>
        <label>1</label>
    </ligand>
</feature>
<feature type="binding site" evidence="10">
    <location>
        <position position="83"/>
    </location>
    <ligand>
        <name>[4Fe-4S] cluster</name>
        <dbReference type="ChEBI" id="CHEBI:49883"/>
        <label>1</label>
    </ligand>
</feature>
<evidence type="ECO:0000256" key="10">
    <source>
        <dbReference type="HAMAP-Rule" id="MF_01865"/>
    </source>
</evidence>
<dbReference type="PROSITE" id="PS50926">
    <property type="entry name" value="TRAM"/>
    <property type="match status" value="1"/>
</dbReference>
<dbReference type="InterPro" id="IPR020612">
    <property type="entry name" value="Methylthiotransferase_CS"/>
</dbReference>
<keyword evidence="8 10" id="KW-0411">Iron-sulfur</keyword>
<dbReference type="SFLD" id="SFLDS00029">
    <property type="entry name" value="Radical_SAM"/>
    <property type="match status" value="1"/>
</dbReference>
<dbReference type="AlphaFoldDB" id="A0A1M5XK55"/>
<keyword evidence="4 10" id="KW-0808">Transferase</keyword>
<dbReference type="HAMAP" id="MF_01865">
    <property type="entry name" value="MTTase_RimO"/>
    <property type="match status" value="1"/>
</dbReference>
<dbReference type="PROSITE" id="PS01278">
    <property type="entry name" value="MTTASE_RADICAL"/>
    <property type="match status" value="1"/>
</dbReference>
<feature type="binding site" evidence="10">
    <location>
        <position position="49"/>
    </location>
    <ligand>
        <name>[4Fe-4S] cluster</name>
        <dbReference type="ChEBI" id="CHEBI:49883"/>
        <label>1</label>
    </ligand>
</feature>
<dbReference type="InterPro" id="IPR012340">
    <property type="entry name" value="NA-bd_OB-fold"/>
</dbReference>
<evidence type="ECO:0000256" key="2">
    <source>
        <dbReference type="ARBA" id="ARBA00022485"/>
    </source>
</evidence>
<keyword evidence="14" id="KW-0689">Ribosomal protein</keyword>
<dbReference type="InterPro" id="IPR006638">
    <property type="entry name" value="Elp3/MiaA/NifB-like_rSAM"/>
</dbReference>
<keyword evidence="15" id="KW-1185">Reference proteome</keyword>
<keyword evidence="5 10" id="KW-0949">S-adenosyl-L-methionine</keyword>
<evidence type="ECO:0000256" key="7">
    <source>
        <dbReference type="ARBA" id="ARBA00023004"/>
    </source>
</evidence>
<dbReference type="InterPro" id="IPR058240">
    <property type="entry name" value="rSAM_sf"/>
</dbReference>
<comment type="cofactor">
    <cofactor evidence="10">
        <name>[4Fe-4S] cluster</name>
        <dbReference type="ChEBI" id="CHEBI:49883"/>
    </cofactor>
    <text evidence="10">Binds 2 [4Fe-4S] clusters. One cluster is coordinated with 3 cysteines and an exchangeable S-adenosyl-L-methionine.</text>
</comment>
<protein>
    <recommendedName>
        <fullName evidence="10">Ribosomal protein uS12 methylthiotransferase RimO</fullName>
        <shortName evidence="10">uS12 MTTase</shortName>
        <shortName evidence="10">uS12 methylthiotransferase</shortName>
        <ecNumber evidence="10">2.8.4.4</ecNumber>
    </recommendedName>
    <alternativeName>
        <fullName evidence="10">Ribosomal protein uS12 (aspartate-C(3))-methylthiotransferase</fullName>
    </alternativeName>
    <alternativeName>
        <fullName evidence="10">Ribosome maturation factor RimO</fullName>
    </alternativeName>
</protein>
<keyword evidence="6 10" id="KW-0479">Metal-binding</keyword>
<dbReference type="PROSITE" id="PS51918">
    <property type="entry name" value="RADICAL_SAM"/>
    <property type="match status" value="1"/>
</dbReference>
<dbReference type="FunFam" id="3.80.30.20:FF:000001">
    <property type="entry name" value="tRNA-2-methylthio-N(6)-dimethylallyladenosine synthase 2"/>
    <property type="match status" value="1"/>
</dbReference>
<dbReference type="GO" id="GO:0103039">
    <property type="term" value="F:protein methylthiotransferase activity"/>
    <property type="evidence" value="ECO:0007669"/>
    <property type="project" value="UniProtKB-EC"/>
</dbReference>
<dbReference type="GO" id="GO:0005840">
    <property type="term" value="C:ribosome"/>
    <property type="evidence" value="ECO:0007669"/>
    <property type="project" value="UniProtKB-KW"/>
</dbReference>
<feature type="binding site" evidence="10">
    <location>
        <position position="159"/>
    </location>
    <ligand>
        <name>[4Fe-4S] cluster</name>
        <dbReference type="ChEBI" id="CHEBI:49883"/>
        <label>2</label>
        <note>4Fe-4S-S-AdoMet</note>
    </ligand>
</feature>
<dbReference type="Gene3D" id="3.80.30.20">
    <property type="entry name" value="tm_1862 like domain"/>
    <property type="match status" value="1"/>
</dbReference>
<dbReference type="NCBIfam" id="TIGR00089">
    <property type="entry name" value="MiaB/RimO family radical SAM methylthiotransferase"/>
    <property type="match status" value="1"/>
</dbReference>
<evidence type="ECO:0000259" key="12">
    <source>
        <dbReference type="PROSITE" id="PS51449"/>
    </source>
</evidence>
<feature type="binding site" evidence="10">
    <location>
        <position position="155"/>
    </location>
    <ligand>
        <name>[4Fe-4S] cluster</name>
        <dbReference type="ChEBI" id="CHEBI:49883"/>
        <label>2</label>
        <note>4Fe-4S-S-AdoMet</note>
    </ligand>
</feature>
<dbReference type="PANTHER" id="PTHR43837">
    <property type="entry name" value="RIBOSOMAL PROTEIN S12 METHYLTHIOTRANSFERASE RIMO"/>
    <property type="match status" value="1"/>
</dbReference>